<dbReference type="Proteomes" id="UP000261739">
    <property type="component" value="Unassembled WGS sequence"/>
</dbReference>
<dbReference type="PANTHER" id="PTHR33910:SF1">
    <property type="entry name" value="PROTEIN TRANSLOCASE SUBUNIT SECE"/>
    <property type="match status" value="1"/>
</dbReference>
<organism evidence="11 12">
    <name type="scientific">Corynebacterium nuruki</name>
    <dbReference type="NCBI Taxonomy" id="1032851"/>
    <lineage>
        <taxon>Bacteria</taxon>
        <taxon>Bacillati</taxon>
        <taxon>Actinomycetota</taxon>
        <taxon>Actinomycetes</taxon>
        <taxon>Mycobacteriales</taxon>
        <taxon>Corynebacteriaceae</taxon>
        <taxon>Corynebacterium</taxon>
    </lineage>
</organism>
<keyword evidence="2 9" id="KW-0813">Transport</keyword>
<dbReference type="NCBIfam" id="TIGR00964">
    <property type="entry name" value="secE_bact"/>
    <property type="match status" value="1"/>
</dbReference>
<evidence type="ECO:0000256" key="6">
    <source>
        <dbReference type="ARBA" id="ARBA00022989"/>
    </source>
</evidence>
<dbReference type="InterPro" id="IPR038379">
    <property type="entry name" value="SecE_sf"/>
</dbReference>
<keyword evidence="4 9" id="KW-0812">Transmembrane</keyword>
<dbReference type="InterPro" id="IPR005807">
    <property type="entry name" value="SecE_bac"/>
</dbReference>
<dbReference type="GO" id="GO:0009306">
    <property type="term" value="P:protein secretion"/>
    <property type="evidence" value="ECO:0007669"/>
    <property type="project" value="UniProtKB-UniRule"/>
</dbReference>
<feature type="transmembrane region" description="Helical" evidence="9">
    <location>
        <begin position="62"/>
        <end position="86"/>
    </location>
</feature>
<proteinExistence type="inferred from homology"/>
<protein>
    <recommendedName>
        <fullName evidence="9">Protein translocase subunit SecE</fullName>
    </recommendedName>
</protein>
<comment type="similarity">
    <text evidence="9">Belongs to the SecE/SEC61-gamma family.</text>
</comment>
<dbReference type="GO" id="GO:0065002">
    <property type="term" value="P:intracellular protein transmembrane transport"/>
    <property type="evidence" value="ECO:0007669"/>
    <property type="project" value="UniProtKB-UniRule"/>
</dbReference>
<sequence>MQPSGKRQLGDVDGTTTKTARVSAATRVNGPDGKEHRGGVLAYPKSVGTEVKKVIWPTGREMVTYTAVTLVFLIIVTALCAGVDVLTGKGVEFIFGV</sequence>
<dbReference type="PANTHER" id="PTHR33910">
    <property type="entry name" value="PROTEIN TRANSLOCASE SUBUNIT SECE"/>
    <property type="match status" value="1"/>
</dbReference>
<dbReference type="Gene3D" id="1.20.5.1030">
    <property type="entry name" value="Preprotein translocase secy subunit"/>
    <property type="match status" value="1"/>
</dbReference>
<dbReference type="AlphaFoldDB" id="A0A3D4T0M7"/>
<keyword evidence="5 9" id="KW-0653">Protein transport</keyword>
<dbReference type="STRING" id="863239.GCA_000213935_01326"/>
<evidence type="ECO:0000256" key="9">
    <source>
        <dbReference type="HAMAP-Rule" id="MF_00422"/>
    </source>
</evidence>
<evidence type="ECO:0000256" key="8">
    <source>
        <dbReference type="ARBA" id="ARBA00023136"/>
    </source>
</evidence>
<dbReference type="HAMAP" id="MF_00422">
    <property type="entry name" value="SecE"/>
    <property type="match status" value="1"/>
</dbReference>
<keyword evidence="3 9" id="KW-1003">Cell membrane</keyword>
<evidence type="ECO:0000256" key="2">
    <source>
        <dbReference type="ARBA" id="ARBA00022448"/>
    </source>
</evidence>
<dbReference type="GO" id="GO:0008320">
    <property type="term" value="F:protein transmembrane transporter activity"/>
    <property type="evidence" value="ECO:0007669"/>
    <property type="project" value="UniProtKB-UniRule"/>
</dbReference>
<evidence type="ECO:0000256" key="4">
    <source>
        <dbReference type="ARBA" id="ARBA00022692"/>
    </source>
</evidence>
<comment type="caution">
    <text evidence="11">The sequence shown here is derived from an EMBL/GenBank/DDBJ whole genome shotgun (WGS) entry which is preliminary data.</text>
</comment>
<dbReference type="GO" id="GO:0005886">
    <property type="term" value="C:plasma membrane"/>
    <property type="evidence" value="ECO:0007669"/>
    <property type="project" value="UniProtKB-SubCell"/>
</dbReference>
<comment type="subcellular location">
    <subcellularLocation>
        <location evidence="9">Cell membrane</location>
        <topology evidence="9">Single-pass membrane protein</topology>
    </subcellularLocation>
    <subcellularLocation>
        <location evidence="1">Membrane</location>
    </subcellularLocation>
</comment>
<comment type="subunit">
    <text evidence="9">Component of the Sec protein translocase complex. Heterotrimer consisting of SecY, SecE and SecG subunits. The heterotrimers can form oligomers, although 1 heterotrimer is thought to be able to translocate proteins. Interacts with the ribosome. Interacts with SecDF, and other proteins may be involved. Interacts with SecA.</text>
</comment>
<evidence type="ECO:0000313" key="12">
    <source>
        <dbReference type="Proteomes" id="UP000261739"/>
    </source>
</evidence>
<evidence type="ECO:0000256" key="5">
    <source>
        <dbReference type="ARBA" id="ARBA00022927"/>
    </source>
</evidence>
<evidence type="ECO:0000256" key="7">
    <source>
        <dbReference type="ARBA" id="ARBA00023010"/>
    </source>
</evidence>
<dbReference type="GO" id="GO:0043952">
    <property type="term" value="P:protein transport by the Sec complex"/>
    <property type="evidence" value="ECO:0007669"/>
    <property type="project" value="UniProtKB-UniRule"/>
</dbReference>
<dbReference type="EMBL" id="DQID01000221">
    <property type="protein sequence ID" value="HCT14827.1"/>
    <property type="molecule type" value="Genomic_DNA"/>
</dbReference>
<name>A0A3D4T0M7_9CORY</name>
<keyword evidence="8 9" id="KW-0472">Membrane</keyword>
<dbReference type="Pfam" id="PF00584">
    <property type="entry name" value="SecE"/>
    <property type="match status" value="1"/>
</dbReference>
<comment type="function">
    <text evidence="9">Essential subunit of the Sec protein translocation channel SecYEG. Clamps together the 2 halves of SecY. May contact the channel plug during translocation.</text>
</comment>
<evidence type="ECO:0000256" key="1">
    <source>
        <dbReference type="ARBA" id="ARBA00004370"/>
    </source>
</evidence>
<evidence type="ECO:0000256" key="10">
    <source>
        <dbReference type="SAM" id="MobiDB-lite"/>
    </source>
</evidence>
<reference evidence="11 12" key="1">
    <citation type="journal article" date="2018" name="Nat. Biotechnol.">
        <title>A standardized bacterial taxonomy based on genome phylogeny substantially revises the tree of life.</title>
        <authorList>
            <person name="Parks D.H."/>
            <person name="Chuvochina M."/>
            <person name="Waite D.W."/>
            <person name="Rinke C."/>
            <person name="Skarshewski A."/>
            <person name="Chaumeil P.A."/>
            <person name="Hugenholtz P."/>
        </authorList>
    </citation>
    <scope>NUCLEOTIDE SEQUENCE [LARGE SCALE GENOMIC DNA]</scope>
    <source>
        <strain evidence="11">UBA11247</strain>
    </source>
</reference>
<feature type="region of interest" description="Disordered" evidence="10">
    <location>
        <begin position="1"/>
        <end position="39"/>
    </location>
</feature>
<evidence type="ECO:0000256" key="3">
    <source>
        <dbReference type="ARBA" id="ARBA00022475"/>
    </source>
</evidence>
<accession>A0A3D4T0M7</accession>
<keyword evidence="7 9" id="KW-0811">Translocation</keyword>
<dbReference type="GO" id="GO:0006605">
    <property type="term" value="P:protein targeting"/>
    <property type="evidence" value="ECO:0007669"/>
    <property type="project" value="UniProtKB-UniRule"/>
</dbReference>
<evidence type="ECO:0000313" key="11">
    <source>
        <dbReference type="EMBL" id="HCT14827.1"/>
    </source>
</evidence>
<dbReference type="InterPro" id="IPR001901">
    <property type="entry name" value="Translocase_SecE/Sec61-g"/>
</dbReference>
<keyword evidence="6 9" id="KW-1133">Transmembrane helix</keyword>
<gene>
    <name evidence="9 11" type="primary">secE</name>
    <name evidence="11" type="ORF">DIW82_08585</name>
</gene>